<gene>
    <name evidence="2" type="ORF">DW352_20250</name>
</gene>
<dbReference type="InterPro" id="IPR035668">
    <property type="entry name" value="Amicyanin"/>
</dbReference>
<name>A0A346A0F4_9HYPH</name>
<proteinExistence type="predicted"/>
<dbReference type="InterPro" id="IPR028096">
    <property type="entry name" value="EfeO_Cupredoxin"/>
</dbReference>
<protein>
    <recommendedName>
        <fullName evidence="1">EfeO-type cupredoxin-like domain-containing protein</fullName>
    </recommendedName>
</protein>
<feature type="domain" description="EfeO-type cupredoxin-like" evidence="1">
    <location>
        <begin position="22"/>
        <end position="107"/>
    </location>
</feature>
<reference evidence="2 3" key="1">
    <citation type="submission" date="2018-07" db="EMBL/GenBank/DDBJ databases">
        <authorList>
            <person name="Quirk P.G."/>
            <person name="Krulwich T.A."/>
        </authorList>
    </citation>
    <scope>NUCLEOTIDE SEQUENCE [LARGE SCALE GENOMIC DNA]</scope>
    <source>
        <strain evidence="2 3">CC-BB4</strain>
    </source>
</reference>
<dbReference type="InterPro" id="IPR052721">
    <property type="entry name" value="ET_Amicyanin"/>
</dbReference>
<dbReference type="KEGG" id="ptaw:DW352_20250"/>
<dbReference type="Proteomes" id="UP000254889">
    <property type="component" value="Chromosome"/>
</dbReference>
<dbReference type="Pfam" id="PF13473">
    <property type="entry name" value="Cupredoxin_1"/>
    <property type="match status" value="1"/>
</dbReference>
<dbReference type="Gene3D" id="2.60.40.420">
    <property type="entry name" value="Cupredoxins - blue copper proteins"/>
    <property type="match status" value="1"/>
</dbReference>
<keyword evidence="3" id="KW-1185">Reference proteome</keyword>
<accession>A0A346A0F4</accession>
<evidence type="ECO:0000313" key="3">
    <source>
        <dbReference type="Proteomes" id="UP000254889"/>
    </source>
</evidence>
<dbReference type="InterPro" id="IPR008972">
    <property type="entry name" value="Cupredoxin"/>
</dbReference>
<evidence type="ECO:0000313" key="2">
    <source>
        <dbReference type="EMBL" id="AXK82651.1"/>
    </source>
</evidence>
<dbReference type="EMBL" id="CP031417">
    <property type="protein sequence ID" value="AXK82651.1"/>
    <property type="molecule type" value="Genomic_DNA"/>
</dbReference>
<dbReference type="PANTHER" id="PTHR36507:SF1">
    <property type="entry name" value="BLL1555 PROTEIN"/>
    <property type="match status" value="1"/>
</dbReference>
<dbReference type="CDD" id="cd13921">
    <property type="entry name" value="Amicyanin"/>
    <property type="match status" value="1"/>
</dbReference>
<sequence length="117" mass="12615">MIRTSLLLRWAAVAVVMPLLIVSAKAEEVTVKIDNFVFSPQILTIKAGTKVTWVNDDDIPHTVASTTQGLRSKALDTGDSFTFTFTTPGTYKYFCGLHPHMTGSIVVEGATGSNAPQ</sequence>
<dbReference type="AlphaFoldDB" id="A0A346A0F4"/>
<dbReference type="PANTHER" id="PTHR36507">
    <property type="entry name" value="BLL1555 PROTEIN"/>
    <property type="match status" value="1"/>
</dbReference>
<organism evidence="2 3">
    <name type="scientific">Pseudolabrys taiwanensis</name>
    <dbReference type="NCBI Taxonomy" id="331696"/>
    <lineage>
        <taxon>Bacteria</taxon>
        <taxon>Pseudomonadati</taxon>
        <taxon>Pseudomonadota</taxon>
        <taxon>Alphaproteobacteria</taxon>
        <taxon>Hyphomicrobiales</taxon>
        <taxon>Xanthobacteraceae</taxon>
        <taxon>Pseudolabrys</taxon>
    </lineage>
</organism>
<dbReference type="OrthoDB" id="9796416at2"/>
<dbReference type="SUPFAM" id="SSF49503">
    <property type="entry name" value="Cupredoxins"/>
    <property type="match status" value="1"/>
</dbReference>
<evidence type="ECO:0000259" key="1">
    <source>
        <dbReference type="Pfam" id="PF13473"/>
    </source>
</evidence>